<protein>
    <submittedName>
        <fullName evidence="1">Uncharacterized protein</fullName>
    </submittedName>
</protein>
<name>A0A1X1BZR4_9GAMM</name>
<evidence type="ECO:0000313" key="1">
    <source>
        <dbReference type="EMBL" id="ORM54597.1"/>
    </source>
</evidence>
<dbReference type="OrthoDB" id="6613997at2"/>
<dbReference type="AlphaFoldDB" id="A0A1X1BZR4"/>
<organism evidence="1 2">
    <name type="scientific">Pantoea conspicua</name>
    <dbReference type="NCBI Taxonomy" id="472705"/>
    <lineage>
        <taxon>Bacteria</taxon>
        <taxon>Pseudomonadati</taxon>
        <taxon>Pseudomonadota</taxon>
        <taxon>Gammaproteobacteria</taxon>
        <taxon>Enterobacterales</taxon>
        <taxon>Erwiniaceae</taxon>
        <taxon>Pantoea</taxon>
    </lineage>
</organism>
<accession>A0A1X1BZR4</accession>
<evidence type="ECO:0000313" key="2">
    <source>
        <dbReference type="Proteomes" id="UP000193933"/>
    </source>
</evidence>
<comment type="caution">
    <text evidence="1">The sequence shown here is derived from an EMBL/GenBank/DDBJ whole genome shotgun (WGS) entry which is preliminary data.</text>
</comment>
<gene>
    <name evidence="1" type="ORF">HA41_04755</name>
</gene>
<dbReference type="Proteomes" id="UP000193933">
    <property type="component" value="Unassembled WGS sequence"/>
</dbReference>
<keyword evidence="2" id="KW-1185">Reference proteome</keyword>
<sequence>MQNARAFKKRYLLLMLLVAAVFGAYRMWHFSPLKQELVRKEKVNNLANLYITQVSAGATTGFSYRFYLYDASKDDNAFMASLNDDDNAPFIITTDKEALKKISNNAVFLAVKGTVYAFHSPADYRAGGAIYSVPVYLSSSPF</sequence>
<dbReference type="EMBL" id="MLFN01000008">
    <property type="protein sequence ID" value="ORM54597.1"/>
    <property type="molecule type" value="Genomic_DNA"/>
</dbReference>
<proteinExistence type="predicted"/>
<reference evidence="1 2" key="1">
    <citation type="journal article" date="2017" name="Antonie Van Leeuwenhoek">
        <title>Phylogenomic resolution of the bacterial genus Pantoea and its relationship with Erwinia and Tatumella.</title>
        <authorList>
            <person name="Palmer M."/>
            <person name="Steenkamp E.T."/>
            <person name="Coetzee M.P."/>
            <person name="Chan W.Y."/>
            <person name="van Zyl E."/>
            <person name="De Maayer P."/>
            <person name="Coutinho T.A."/>
            <person name="Blom J."/>
            <person name="Smits T.H."/>
            <person name="Duffy B."/>
            <person name="Venter S.N."/>
        </authorList>
    </citation>
    <scope>NUCLEOTIDE SEQUENCE [LARGE SCALE GENOMIC DNA]</scope>
    <source>
        <strain evidence="1 2">LMG 24534</strain>
    </source>
</reference>